<reference evidence="1 2" key="1">
    <citation type="submission" date="2018-03" db="EMBL/GenBank/DDBJ databases">
        <title>Characteristics and genome of n-alkane degrading marine bacteria Gordonia iterans isolated from crude oil contaminated in Tae-an, South Korea.</title>
        <authorList>
            <person name="Lee S.-S."/>
            <person name="Kim H."/>
        </authorList>
    </citation>
    <scope>NUCLEOTIDE SEQUENCE [LARGE SCALE GENOMIC DNA]</scope>
    <source>
        <strain evidence="1 2">Co17</strain>
    </source>
</reference>
<proteinExistence type="predicted"/>
<dbReference type="KEGG" id="git:C6V83_06115"/>
<dbReference type="EMBL" id="CP027433">
    <property type="protein sequence ID" value="AVL99912.1"/>
    <property type="molecule type" value="Genomic_DNA"/>
</dbReference>
<evidence type="ECO:0000313" key="1">
    <source>
        <dbReference type="EMBL" id="AVL99912.1"/>
    </source>
</evidence>
<name>A0A2S0KE08_9ACTN</name>
<protein>
    <submittedName>
        <fullName evidence="1">Uncharacterized protein</fullName>
    </submittedName>
</protein>
<gene>
    <name evidence="1" type="ORF">C6V83_06115</name>
</gene>
<dbReference type="AlphaFoldDB" id="A0A2S0KE08"/>
<accession>A0A2S0KE08</accession>
<sequence length="59" mass="5908">MARLARENIALLLTGGDAPGAFSAELSAFAAGLALSVDGVGPVKLPIAPRRVGSCNTSR</sequence>
<dbReference type="Proteomes" id="UP000239814">
    <property type="component" value="Chromosome"/>
</dbReference>
<keyword evidence="2" id="KW-1185">Reference proteome</keyword>
<organism evidence="1 2">
    <name type="scientific">Gordonia iterans</name>
    <dbReference type="NCBI Taxonomy" id="1004901"/>
    <lineage>
        <taxon>Bacteria</taxon>
        <taxon>Bacillati</taxon>
        <taxon>Actinomycetota</taxon>
        <taxon>Actinomycetes</taxon>
        <taxon>Mycobacteriales</taxon>
        <taxon>Gordoniaceae</taxon>
        <taxon>Gordonia</taxon>
    </lineage>
</organism>
<evidence type="ECO:0000313" key="2">
    <source>
        <dbReference type="Proteomes" id="UP000239814"/>
    </source>
</evidence>